<dbReference type="PANTHER" id="PTHR31649">
    <property type="entry name" value="AGAP009604-PA"/>
    <property type="match status" value="1"/>
</dbReference>
<name>A0A0C2SHV9_AMAMK</name>
<accession>A0A0C2SHV9</accession>
<dbReference type="EMBL" id="KN818267">
    <property type="protein sequence ID" value="KIL62755.1"/>
    <property type="molecule type" value="Genomic_DNA"/>
</dbReference>
<proteinExistence type="predicted"/>
<keyword evidence="3" id="KW-1185">Reference proteome</keyword>
<evidence type="ECO:0000313" key="3">
    <source>
        <dbReference type="Proteomes" id="UP000054549"/>
    </source>
</evidence>
<evidence type="ECO:0000256" key="1">
    <source>
        <dbReference type="SAM" id="MobiDB-lite"/>
    </source>
</evidence>
<organism evidence="2 3">
    <name type="scientific">Amanita muscaria (strain Koide BX008)</name>
    <dbReference type="NCBI Taxonomy" id="946122"/>
    <lineage>
        <taxon>Eukaryota</taxon>
        <taxon>Fungi</taxon>
        <taxon>Dikarya</taxon>
        <taxon>Basidiomycota</taxon>
        <taxon>Agaricomycotina</taxon>
        <taxon>Agaricomycetes</taxon>
        <taxon>Agaricomycetidae</taxon>
        <taxon>Agaricales</taxon>
        <taxon>Pluteineae</taxon>
        <taxon>Amanitaceae</taxon>
        <taxon>Amanita</taxon>
    </lineage>
</organism>
<dbReference type="Proteomes" id="UP000054549">
    <property type="component" value="Unassembled WGS sequence"/>
</dbReference>
<dbReference type="Pfam" id="PF11901">
    <property type="entry name" value="DM9"/>
    <property type="match status" value="1"/>
</dbReference>
<dbReference type="InParanoid" id="A0A0C2SHV9"/>
<dbReference type="OrthoDB" id="2142040at2759"/>
<sequence>MTYNNDQSRFPEPGYADKQFVGQDGVEEKSIGPQQQFSPPPAHSADPQTVSQSVPPRFRISLNTTSNFFPPPSQLGAPPCFDRDNSPLYFGSVHFSRSVHPCKVGAHLKTHALVPYGGKEQTHSGSYDLLPFSPKTMELVRTSHGQIPPGKRPVEGGYEENGNKLYHAVAVVKGFRMPAKTGLHLRGANVGYGGKEVIVTTDYEIL</sequence>
<feature type="region of interest" description="Disordered" evidence="1">
    <location>
        <begin position="1"/>
        <end position="52"/>
    </location>
</feature>
<dbReference type="InterPro" id="IPR006616">
    <property type="entry name" value="DM9_repeat"/>
</dbReference>
<evidence type="ECO:0000313" key="2">
    <source>
        <dbReference type="EMBL" id="KIL62755.1"/>
    </source>
</evidence>
<dbReference type="HOGENOM" id="CLU_066030_1_0_1"/>
<dbReference type="AlphaFoldDB" id="A0A0C2SHV9"/>
<dbReference type="PANTHER" id="PTHR31649:SF1">
    <property type="entry name" value="FARNESOIC ACID O-METHYL TRANSFERASE DOMAIN-CONTAINING PROTEIN"/>
    <property type="match status" value="1"/>
</dbReference>
<protein>
    <submittedName>
        <fullName evidence="2">Uncharacterized protein</fullName>
    </submittedName>
</protein>
<dbReference type="STRING" id="946122.A0A0C2SHV9"/>
<gene>
    <name evidence="2" type="ORF">M378DRAFT_80756</name>
</gene>
<reference evidence="2 3" key="1">
    <citation type="submission" date="2014-04" db="EMBL/GenBank/DDBJ databases">
        <title>Evolutionary Origins and Diversification of the Mycorrhizal Mutualists.</title>
        <authorList>
            <consortium name="DOE Joint Genome Institute"/>
            <consortium name="Mycorrhizal Genomics Consortium"/>
            <person name="Kohler A."/>
            <person name="Kuo A."/>
            <person name="Nagy L.G."/>
            <person name="Floudas D."/>
            <person name="Copeland A."/>
            <person name="Barry K.W."/>
            <person name="Cichocki N."/>
            <person name="Veneault-Fourrey C."/>
            <person name="LaButti K."/>
            <person name="Lindquist E.A."/>
            <person name="Lipzen A."/>
            <person name="Lundell T."/>
            <person name="Morin E."/>
            <person name="Murat C."/>
            <person name="Riley R."/>
            <person name="Ohm R."/>
            <person name="Sun H."/>
            <person name="Tunlid A."/>
            <person name="Henrissat B."/>
            <person name="Grigoriev I.V."/>
            <person name="Hibbett D.S."/>
            <person name="Martin F."/>
        </authorList>
    </citation>
    <scope>NUCLEOTIDE SEQUENCE [LARGE SCALE GENOMIC DNA]</scope>
    <source>
        <strain evidence="2 3">Koide BX008</strain>
    </source>
</reference>